<dbReference type="EMBL" id="CAJOBA010017282">
    <property type="protein sequence ID" value="CAF3894986.1"/>
    <property type="molecule type" value="Genomic_DNA"/>
</dbReference>
<dbReference type="InterPro" id="IPR018721">
    <property type="entry name" value="DUF2252"/>
</dbReference>
<evidence type="ECO:0000313" key="3">
    <source>
        <dbReference type="EMBL" id="CAF3894986.1"/>
    </source>
</evidence>
<evidence type="ECO:0000313" key="2">
    <source>
        <dbReference type="EMBL" id="CAF1272745.1"/>
    </source>
</evidence>
<protein>
    <recommendedName>
        <fullName evidence="6">DUF2252 domain-containing protein</fullName>
    </recommendedName>
</protein>
<proteinExistence type="predicted"/>
<evidence type="ECO:0000313" key="1">
    <source>
        <dbReference type="EMBL" id="CAF1121064.1"/>
    </source>
</evidence>
<dbReference type="Proteomes" id="UP000677228">
    <property type="component" value="Unassembled WGS sequence"/>
</dbReference>
<dbReference type="AlphaFoldDB" id="A0A815BNI0"/>
<evidence type="ECO:0000313" key="4">
    <source>
        <dbReference type="EMBL" id="CAF4062181.1"/>
    </source>
</evidence>
<dbReference type="Proteomes" id="UP000681722">
    <property type="component" value="Unassembled WGS sequence"/>
</dbReference>
<organism evidence="2 5">
    <name type="scientific">Didymodactylos carnosus</name>
    <dbReference type="NCBI Taxonomy" id="1234261"/>
    <lineage>
        <taxon>Eukaryota</taxon>
        <taxon>Metazoa</taxon>
        <taxon>Spiralia</taxon>
        <taxon>Gnathifera</taxon>
        <taxon>Rotifera</taxon>
        <taxon>Eurotatoria</taxon>
        <taxon>Bdelloidea</taxon>
        <taxon>Philodinida</taxon>
        <taxon>Philodinidae</taxon>
        <taxon>Didymodactylos</taxon>
    </lineage>
</organism>
<dbReference type="EMBL" id="CAJOBC010024179">
    <property type="protein sequence ID" value="CAF4062181.1"/>
    <property type="molecule type" value="Genomic_DNA"/>
</dbReference>
<comment type="caution">
    <text evidence="2">The sequence shown here is derived from an EMBL/GenBank/DDBJ whole genome shotgun (WGS) entry which is preliminary data.</text>
</comment>
<dbReference type="EMBL" id="CAJNOK010010643">
    <property type="protein sequence ID" value="CAF1121064.1"/>
    <property type="molecule type" value="Genomic_DNA"/>
</dbReference>
<name>A0A815BNI0_9BILA</name>
<reference evidence="2" key="1">
    <citation type="submission" date="2021-02" db="EMBL/GenBank/DDBJ databases">
        <authorList>
            <person name="Nowell W R."/>
        </authorList>
    </citation>
    <scope>NUCLEOTIDE SEQUENCE</scope>
</reference>
<evidence type="ECO:0008006" key="6">
    <source>
        <dbReference type="Google" id="ProtNLM"/>
    </source>
</evidence>
<accession>A0A815BNI0</accession>
<dbReference type="SUPFAM" id="SSF56112">
    <property type="entry name" value="Protein kinase-like (PK-like)"/>
    <property type="match status" value="1"/>
</dbReference>
<dbReference type="Pfam" id="PF10009">
    <property type="entry name" value="DUF2252"/>
    <property type="match status" value="1"/>
</dbReference>
<dbReference type="Proteomes" id="UP000682733">
    <property type="component" value="Unassembled WGS sequence"/>
</dbReference>
<dbReference type="EMBL" id="CAJNOQ010011279">
    <property type="protein sequence ID" value="CAF1272745.1"/>
    <property type="molecule type" value="Genomic_DNA"/>
</dbReference>
<gene>
    <name evidence="2" type="ORF">GPM918_LOCUS27164</name>
    <name evidence="1" type="ORF">OVA965_LOCUS20183</name>
    <name evidence="4" type="ORF">SRO942_LOCUS27447</name>
    <name evidence="3" type="ORF">TMI583_LOCUS20480</name>
</gene>
<sequence>MRNRSKHQKLSHSTRKNERTQFIVTTFTQYFRNEIKNNPKAFQKRFQKMSNSPFQFYRGSAILFYQDMKAERDRWIENNPAAANIFIHGDLHAENFGTYLDHEGVLNFHVNDFDESYIGPFTWDLKRLLASLNLIAYAKGFNDEEIQQVLRVCAENYLSQVYNFAEGGKENFSLTLRNTSGKIKDLLLSTRAKSHVENLNKLTVIQNNNRYLKRSKEVKDVDERTKEQLIQAFDKYLQTIPKNKREEQFHLRHRHRLLYKVKDIVSRSSPGIGSAGRMSYNFLIEGKSETLDDDVVLFMKEATESVISKFVRNPNLETYFQHNGMRTVLASYAMQSCTSKWLGYTTLGNVEFLVDEVSAHSVSLDWVDINKLSQILKVAHFLGRATAKIHCVVDSESVSDIQGADLASLPFSIIPLHTEQTILGAIMNQNEEFINDMVRFGMVYGAQARRDHQLFFEALRNNLIQGLK</sequence>
<evidence type="ECO:0000313" key="5">
    <source>
        <dbReference type="Proteomes" id="UP000663829"/>
    </source>
</evidence>
<dbReference type="Proteomes" id="UP000663829">
    <property type="component" value="Unassembled WGS sequence"/>
</dbReference>
<dbReference type="PANTHER" id="PTHR39441:SF1">
    <property type="entry name" value="DUF2252 DOMAIN-CONTAINING PROTEIN"/>
    <property type="match status" value="1"/>
</dbReference>
<keyword evidence="5" id="KW-1185">Reference proteome</keyword>
<dbReference type="OrthoDB" id="9975454at2759"/>
<dbReference type="InterPro" id="IPR011009">
    <property type="entry name" value="Kinase-like_dom_sf"/>
</dbReference>
<dbReference type="PANTHER" id="PTHR39441">
    <property type="entry name" value="DUF2252 DOMAIN-CONTAINING PROTEIN"/>
    <property type="match status" value="1"/>
</dbReference>